<protein>
    <submittedName>
        <fullName evidence="1">Uncharacterized protein</fullName>
    </submittedName>
</protein>
<dbReference type="EnsemblPlants" id="Zm00001eb127610_T001">
    <property type="protein sequence ID" value="Zm00001eb127610_P001"/>
    <property type="gene ID" value="Zm00001eb127610"/>
</dbReference>
<reference evidence="2" key="1">
    <citation type="submission" date="2015-12" db="EMBL/GenBank/DDBJ databases">
        <title>Update maize B73 reference genome by single molecule sequencing technologies.</title>
        <authorList>
            <consortium name="Maize Genome Sequencing Project"/>
            <person name="Ware D."/>
        </authorList>
    </citation>
    <scope>NUCLEOTIDE SEQUENCE [LARGE SCALE GENOMIC DNA]</scope>
    <source>
        <strain evidence="2">cv. B73</strain>
    </source>
</reference>
<dbReference type="AlphaFoldDB" id="A0A804N1J8"/>
<reference evidence="1" key="2">
    <citation type="submission" date="2019-07" db="EMBL/GenBank/DDBJ databases">
        <authorList>
            <person name="Seetharam A."/>
            <person name="Woodhouse M."/>
            <person name="Cannon E."/>
        </authorList>
    </citation>
    <scope>NUCLEOTIDE SEQUENCE [LARGE SCALE GENOMIC DNA]</scope>
    <source>
        <strain evidence="1">cv. B73</strain>
    </source>
</reference>
<organism evidence="1 2">
    <name type="scientific">Zea mays</name>
    <name type="common">Maize</name>
    <dbReference type="NCBI Taxonomy" id="4577"/>
    <lineage>
        <taxon>Eukaryota</taxon>
        <taxon>Viridiplantae</taxon>
        <taxon>Streptophyta</taxon>
        <taxon>Embryophyta</taxon>
        <taxon>Tracheophyta</taxon>
        <taxon>Spermatophyta</taxon>
        <taxon>Magnoliopsida</taxon>
        <taxon>Liliopsida</taxon>
        <taxon>Poales</taxon>
        <taxon>Poaceae</taxon>
        <taxon>PACMAD clade</taxon>
        <taxon>Panicoideae</taxon>
        <taxon>Andropogonodae</taxon>
        <taxon>Andropogoneae</taxon>
        <taxon>Tripsacinae</taxon>
        <taxon>Zea</taxon>
    </lineage>
</organism>
<dbReference type="Proteomes" id="UP000007305">
    <property type="component" value="Chromosome 3"/>
</dbReference>
<accession>A0A804N1J8</accession>
<dbReference type="Gramene" id="Zm00001eb127610_T001">
    <property type="protein sequence ID" value="Zm00001eb127610_P001"/>
    <property type="gene ID" value="Zm00001eb127610"/>
</dbReference>
<proteinExistence type="predicted"/>
<keyword evidence="2" id="KW-1185">Reference proteome</keyword>
<reference evidence="1" key="3">
    <citation type="submission" date="2021-05" db="UniProtKB">
        <authorList>
            <consortium name="EnsemblPlants"/>
        </authorList>
    </citation>
    <scope>IDENTIFICATION</scope>
    <source>
        <strain evidence="1">cv. B73</strain>
    </source>
</reference>
<name>A0A804N1J8_MAIZE</name>
<sequence length="161" mass="17602">MRPVYRLTDTRDQHQITYVLGRTTTTTTTLPNVVGGREKETNKSMDMFVRDHVGERAADLGHLDERPVVVLHGVLGDGLPELLVAVLRVLRHHAHRGADGDGVAEADGALAGAEVVGGVQVVGLAEVQRPPRLGRRGRLDLLLGEPPRRLHALLERVHLHL</sequence>
<dbReference type="InParanoid" id="A0A804N1J8"/>
<evidence type="ECO:0000313" key="1">
    <source>
        <dbReference type="EnsemblPlants" id="Zm00001eb127610_P001"/>
    </source>
</evidence>
<evidence type="ECO:0000313" key="2">
    <source>
        <dbReference type="Proteomes" id="UP000007305"/>
    </source>
</evidence>